<dbReference type="Pfam" id="PF00872">
    <property type="entry name" value="Transposase_mut"/>
    <property type="match status" value="1"/>
</dbReference>
<keyword evidence="5" id="KW-1185">Reference proteome</keyword>
<keyword evidence="3" id="KW-0233">DNA recombination</keyword>
<reference evidence="4 5" key="1">
    <citation type="journal article" date="2017" name="Nat. Commun.">
        <title>Genome assembly with in vitro proximity ligation data and whole-genome triplication in lettuce.</title>
        <authorList>
            <person name="Reyes-Chin-Wo S."/>
            <person name="Wang Z."/>
            <person name="Yang X."/>
            <person name="Kozik A."/>
            <person name="Arikit S."/>
            <person name="Song C."/>
            <person name="Xia L."/>
            <person name="Froenicke L."/>
            <person name="Lavelle D.O."/>
            <person name="Truco M.J."/>
            <person name="Xia R."/>
            <person name="Zhu S."/>
            <person name="Xu C."/>
            <person name="Xu H."/>
            <person name="Xu X."/>
            <person name="Cox K."/>
            <person name="Korf I."/>
            <person name="Meyers B.C."/>
            <person name="Michelmore R.W."/>
        </authorList>
    </citation>
    <scope>NUCLEOTIDE SEQUENCE [LARGE SCALE GENOMIC DNA]</scope>
    <source>
        <strain evidence="5">cv. Salinas</strain>
        <tissue evidence="4">Seedlings</tissue>
    </source>
</reference>
<evidence type="ECO:0000313" key="5">
    <source>
        <dbReference type="Proteomes" id="UP000235145"/>
    </source>
</evidence>
<dbReference type="GO" id="GO:0003677">
    <property type="term" value="F:DNA binding"/>
    <property type="evidence" value="ECO:0007669"/>
    <property type="project" value="UniProtKB-KW"/>
</dbReference>
<evidence type="ECO:0000313" key="4">
    <source>
        <dbReference type="EMBL" id="KAJ0212579.1"/>
    </source>
</evidence>
<evidence type="ECO:0000256" key="3">
    <source>
        <dbReference type="ARBA" id="ARBA00023172"/>
    </source>
</evidence>
<dbReference type="GO" id="GO:0004803">
    <property type="term" value="F:transposase activity"/>
    <property type="evidence" value="ECO:0007669"/>
    <property type="project" value="InterPro"/>
</dbReference>
<organism evidence="4 5">
    <name type="scientific">Lactuca sativa</name>
    <name type="common">Garden lettuce</name>
    <dbReference type="NCBI Taxonomy" id="4236"/>
    <lineage>
        <taxon>Eukaryota</taxon>
        <taxon>Viridiplantae</taxon>
        <taxon>Streptophyta</taxon>
        <taxon>Embryophyta</taxon>
        <taxon>Tracheophyta</taxon>
        <taxon>Spermatophyta</taxon>
        <taxon>Magnoliopsida</taxon>
        <taxon>eudicotyledons</taxon>
        <taxon>Gunneridae</taxon>
        <taxon>Pentapetalae</taxon>
        <taxon>asterids</taxon>
        <taxon>campanulids</taxon>
        <taxon>Asterales</taxon>
        <taxon>Asteraceae</taxon>
        <taxon>Cichorioideae</taxon>
        <taxon>Cichorieae</taxon>
        <taxon>Lactucinae</taxon>
        <taxon>Lactuca</taxon>
    </lineage>
</organism>
<dbReference type="GO" id="GO:0006313">
    <property type="term" value="P:DNA transposition"/>
    <property type="evidence" value="ECO:0007669"/>
    <property type="project" value="InterPro"/>
</dbReference>
<gene>
    <name evidence="4" type="ORF">LSAT_V11C400205570</name>
</gene>
<protein>
    <recommendedName>
        <fullName evidence="6">MULE transposase domain-containing protein</fullName>
    </recommendedName>
</protein>
<proteinExistence type="predicted"/>
<keyword evidence="1" id="KW-0815">Transposition</keyword>
<evidence type="ECO:0000256" key="1">
    <source>
        <dbReference type="ARBA" id="ARBA00022578"/>
    </source>
</evidence>
<keyword evidence="2" id="KW-0238">DNA-binding</keyword>
<dbReference type="AlphaFoldDB" id="A0A9R1VW22"/>
<evidence type="ECO:0000256" key="2">
    <source>
        <dbReference type="ARBA" id="ARBA00023125"/>
    </source>
</evidence>
<sequence>MASSSGTKKVKGLEKVYVRDEDSNDDLIDFSFLDFALETFKPTSNMSDDPFLNILCDENMLRRTVDGMGDDDQEVGVKDPEHDHIDDQNDSEVGVEYGVRDPDIHWKQIKSVVGECYESPSQLRSNPGRTCKVGVDSNAGGMNYFKRFYVCLKAFKDGWSRGCRHVIGLDACFLKVANLDLDCGRGLVVISDQHKGLLQALTELLPYVEHRQCARHIYANFRKKYTGLELKNLFWEAAKSTVEGDFIATNEENQTHNSQWL</sequence>
<dbReference type="PANTHER" id="PTHR31973:SF197">
    <property type="entry name" value="SWIM-TYPE DOMAIN-CONTAINING PROTEIN"/>
    <property type="match status" value="1"/>
</dbReference>
<accession>A0A9R1VW22</accession>
<evidence type="ECO:0008006" key="6">
    <source>
        <dbReference type="Google" id="ProtNLM"/>
    </source>
</evidence>
<dbReference type="Proteomes" id="UP000235145">
    <property type="component" value="Unassembled WGS sequence"/>
</dbReference>
<dbReference type="PANTHER" id="PTHR31973">
    <property type="entry name" value="POLYPROTEIN, PUTATIVE-RELATED"/>
    <property type="match status" value="1"/>
</dbReference>
<comment type="caution">
    <text evidence="4">The sequence shown here is derived from an EMBL/GenBank/DDBJ whole genome shotgun (WGS) entry which is preliminary data.</text>
</comment>
<dbReference type="EMBL" id="NBSK02000004">
    <property type="protein sequence ID" value="KAJ0212579.1"/>
    <property type="molecule type" value="Genomic_DNA"/>
</dbReference>
<dbReference type="InterPro" id="IPR001207">
    <property type="entry name" value="Transposase_mutator"/>
</dbReference>
<name>A0A9R1VW22_LACSA</name>